<dbReference type="Pfam" id="PF20062">
    <property type="entry name" value="DUF6461"/>
    <property type="match status" value="1"/>
</dbReference>
<dbReference type="RefSeq" id="WP_175602861.1">
    <property type="nucleotide sequence ID" value="NZ_JABWGO010000006.1"/>
</dbReference>
<reference evidence="1 2" key="1">
    <citation type="submission" date="2020-06" db="EMBL/GenBank/DDBJ databases">
        <authorList>
            <person name="Chanama M."/>
        </authorList>
    </citation>
    <scope>NUCLEOTIDE SEQUENCE [LARGE SCALE GENOMIC DNA]</scope>
    <source>
        <strain evidence="1 2">TBRC6557</strain>
    </source>
</reference>
<organism evidence="1 2">
    <name type="scientific">Nonomuraea rhodomycinica</name>
    <dbReference type="NCBI Taxonomy" id="1712872"/>
    <lineage>
        <taxon>Bacteria</taxon>
        <taxon>Bacillati</taxon>
        <taxon>Actinomycetota</taxon>
        <taxon>Actinomycetes</taxon>
        <taxon>Streptosporangiales</taxon>
        <taxon>Streptosporangiaceae</taxon>
        <taxon>Nonomuraea</taxon>
    </lineage>
</organism>
<gene>
    <name evidence="1" type="ORF">HT134_24855</name>
</gene>
<dbReference type="EMBL" id="JABWGO010000006">
    <property type="protein sequence ID" value="NUW43336.1"/>
    <property type="molecule type" value="Genomic_DNA"/>
</dbReference>
<accession>A0A7Y6ME54</accession>
<protein>
    <submittedName>
        <fullName evidence="1">Uncharacterized protein</fullName>
    </submittedName>
</protein>
<evidence type="ECO:0000313" key="2">
    <source>
        <dbReference type="Proteomes" id="UP000546126"/>
    </source>
</evidence>
<name>A0A7Y6ME54_9ACTN</name>
<dbReference type="AlphaFoldDB" id="A0A7Y6ME54"/>
<dbReference type="Proteomes" id="UP000546126">
    <property type="component" value="Unassembled WGS sequence"/>
</dbReference>
<sequence>MLDEHDAYPILVDQYGSTTVLFEWDYLGAGPAVLRRLSEGAHVYSAWWNVNANNLLSFAAGGEHILAIDALFPGRQEHHAGLTRWPELHAMTDFFAAPASEDLNEEEDDLDDRADYDWRAACLAVIDHSTGARLTGEWLEQPHPYMTVRMPDATS</sequence>
<dbReference type="InterPro" id="IPR045592">
    <property type="entry name" value="DUF6461"/>
</dbReference>
<evidence type="ECO:0000313" key="1">
    <source>
        <dbReference type="EMBL" id="NUW43336.1"/>
    </source>
</evidence>
<comment type="caution">
    <text evidence="1">The sequence shown here is derived from an EMBL/GenBank/DDBJ whole genome shotgun (WGS) entry which is preliminary data.</text>
</comment>
<proteinExistence type="predicted"/>
<keyword evidence="2" id="KW-1185">Reference proteome</keyword>